<dbReference type="EMBL" id="JNVN01000477">
    <property type="protein sequence ID" value="KHJ35219.1"/>
    <property type="molecule type" value="Genomic_DNA"/>
</dbReference>
<evidence type="ECO:0000313" key="3">
    <source>
        <dbReference type="Proteomes" id="UP000030854"/>
    </source>
</evidence>
<dbReference type="STRING" id="52586.A0A0B1PF41"/>
<feature type="region of interest" description="Disordered" evidence="1">
    <location>
        <begin position="278"/>
        <end position="318"/>
    </location>
</feature>
<feature type="compositionally biased region" description="Basic and acidic residues" evidence="1">
    <location>
        <begin position="203"/>
        <end position="220"/>
    </location>
</feature>
<feature type="compositionally biased region" description="Basic and acidic residues" evidence="1">
    <location>
        <begin position="228"/>
        <end position="242"/>
    </location>
</feature>
<feature type="region of interest" description="Disordered" evidence="1">
    <location>
        <begin position="421"/>
        <end position="445"/>
    </location>
</feature>
<feature type="compositionally biased region" description="Basic and acidic residues" evidence="1">
    <location>
        <begin position="588"/>
        <end position="608"/>
    </location>
</feature>
<dbReference type="Proteomes" id="UP000030854">
    <property type="component" value="Unassembled WGS sequence"/>
</dbReference>
<keyword evidence="3" id="KW-1185">Reference proteome</keyword>
<feature type="region of interest" description="Disordered" evidence="1">
    <location>
        <begin position="192"/>
        <end position="253"/>
    </location>
</feature>
<evidence type="ECO:0000256" key="1">
    <source>
        <dbReference type="SAM" id="MobiDB-lite"/>
    </source>
</evidence>
<dbReference type="Pfam" id="PF20566">
    <property type="entry name" value="Eap1"/>
    <property type="match status" value="1"/>
</dbReference>
<organism evidence="2 3">
    <name type="scientific">Uncinula necator</name>
    <name type="common">Grape powdery mildew</name>
    <dbReference type="NCBI Taxonomy" id="52586"/>
    <lineage>
        <taxon>Eukaryota</taxon>
        <taxon>Fungi</taxon>
        <taxon>Dikarya</taxon>
        <taxon>Ascomycota</taxon>
        <taxon>Pezizomycotina</taxon>
        <taxon>Leotiomycetes</taxon>
        <taxon>Erysiphales</taxon>
        <taxon>Erysiphaceae</taxon>
        <taxon>Erysiphe</taxon>
    </lineage>
</organism>
<comment type="caution">
    <text evidence="2">The sequence shown here is derived from an EMBL/GenBank/DDBJ whole genome shotgun (WGS) entry which is preliminary data.</text>
</comment>
<reference evidence="2 3" key="1">
    <citation type="journal article" date="2014" name="BMC Genomics">
        <title>Adaptive genomic structural variation in the grape powdery mildew pathogen, Erysiphe necator.</title>
        <authorList>
            <person name="Jones L."/>
            <person name="Riaz S."/>
            <person name="Morales-Cruz A."/>
            <person name="Amrine K.C."/>
            <person name="McGuire B."/>
            <person name="Gubler W.D."/>
            <person name="Walker M.A."/>
            <person name="Cantu D."/>
        </authorList>
    </citation>
    <scope>NUCLEOTIDE SEQUENCE [LARGE SCALE GENOMIC DNA]</scope>
    <source>
        <strain evidence="3">c</strain>
    </source>
</reference>
<proteinExistence type="predicted"/>
<feature type="region of interest" description="Disordered" evidence="1">
    <location>
        <begin position="70"/>
        <end position="170"/>
    </location>
</feature>
<protein>
    <submittedName>
        <fullName evidence="2">Uncharacterized protein</fullName>
    </submittedName>
</protein>
<dbReference type="OMA" id="PAEEWMG"/>
<feature type="compositionally biased region" description="Polar residues" evidence="1">
    <location>
        <begin position="89"/>
        <end position="107"/>
    </location>
</feature>
<evidence type="ECO:0000313" key="2">
    <source>
        <dbReference type="EMBL" id="KHJ35219.1"/>
    </source>
</evidence>
<accession>A0A0B1PF41</accession>
<feature type="compositionally biased region" description="Basic and acidic residues" evidence="1">
    <location>
        <begin position="125"/>
        <end position="137"/>
    </location>
</feature>
<sequence>MSKIYTIEYLTYLRDSPLVLRPPGLPPSEQWMGLANDTARNINKPVDKIFWSYNSNALLDSVTRRSILEKHSPPRNNANSEEPTHAHPKNSSLSATSNRNTDKNVNSPDRLGILDTTFGTKAKTKINESDRGYENRNNRSNLIRTKRLEAEKGNEGWSGPTRKSFGEDLERFTNRSGVDRDRVFKDREDHDGKERFWGSNTLNRDKTIDNDQHRDRERGHRNGGLGRGRNEISWLKDKDNHELSSGSKNRHLNENFADRSRGWRGREKEERFDNRREKFTDKIRDKPDQSDRRWDRNRDHRHQNEPEWMEDPGEERQQVHTLEDFEKWKEQMQGKDKIAKIEAEDKSSDNHKLSFTEEKSKVEIPLDLDPGVDKFLDLNSSKEENTSDSIVKSVSEGTVKPKTFGKASRFTSFFNIQEESQKNSLESSSTAQQFSSNGLKSPFNASAQSEIEKEAFQQLLQKLQRQTLQASNPITLQNVAPQLQPTIPERVSGIDTLSQEIYQNHPIEHQDEGRTNTRLSQQPFQELFSQRQMAESQNLIRPEQILQDLISQRQNVLGSNSSRDDQNSSREINTEFLMGLMQGGKSAPESRRSEPIHLEMQPKSEKRPISKNTTMDLEQEIKRENMTHPERNVPDRHTRPQPPPGFFDDSSYPQSSALLLDRQSGHPQPAQILQQSPLLGLDMNWERQAQLPLQQHRHVQNLAPPPGLANNLSRVMPIPHQAFLPGFTMGNFPPLDVMSVSPQNIQIQPPPGFFNGPPHGFLPPTIGGFQVPENMAYGAAPFDGRRPPSQGTFRR</sequence>
<name>A0A0B1PF41_UNCNE</name>
<feature type="compositionally biased region" description="Basic and acidic residues" evidence="1">
    <location>
        <begin position="278"/>
        <end position="305"/>
    </location>
</feature>
<feature type="compositionally biased region" description="Basic and acidic residues" evidence="1">
    <location>
        <begin position="619"/>
        <end position="638"/>
    </location>
</feature>
<gene>
    <name evidence="2" type="ORF">EV44_g2096</name>
</gene>
<dbReference type="HOGENOM" id="CLU_018356_0_0_1"/>
<dbReference type="AlphaFoldDB" id="A0A0B1PF41"/>
<feature type="region of interest" description="Disordered" evidence="1">
    <location>
        <begin position="582"/>
        <end position="652"/>
    </location>
</feature>
<dbReference type="InterPro" id="IPR046784">
    <property type="entry name" value="Eap1"/>
</dbReference>